<dbReference type="AlphaFoldDB" id="A0A285P658"/>
<keyword evidence="5" id="KW-1185">Reference proteome</keyword>
<gene>
    <name evidence="4" type="ORF">SAMN06265353_1420</name>
</gene>
<keyword evidence="1" id="KW-0175">Coiled coil</keyword>
<feature type="transmembrane region" description="Helical" evidence="2">
    <location>
        <begin position="348"/>
        <end position="368"/>
    </location>
</feature>
<evidence type="ECO:0000256" key="2">
    <source>
        <dbReference type="SAM" id="Phobius"/>
    </source>
</evidence>
<accession>A0A285P658</accession>
<dbReference type="OrthoDB" id="9802795at2"/>
<evidence type="ECO:0000313" key="5">
    <source>
        <dbReference type="Proteomes" id="UP000218627"/>
    </source>
</evidence>
<dbReference type="GO" id="GO:0009318">
    <property type="term" value="C:exodeoxyribonuclease VII complex"/>
    <property type="evidence" value="ECO:0007669"/>
    <property type="project" value="InterPro"/>
</dbReference>
<keyword evidence="2" id="KW-0812">Transmembrane</keyword>
<dbReference type="EMBL" id="OBEN01000008">
    <property type="protein sequence ID" value="SNZ15636.1"/>
    <property type="molecule type" value="Genomic_DNA"/>
</dbReference>
<evidence type="ECO:0000259" key="3">
    <source>
        <dbReference type="Pfam" id="PF02601"/>
    </source>
</evidence>
<dbReference type="GO" id="GO:0006308">
    <property type="term" value="P:DNA catabolic process"/>
    <property type="evidence" value="ECO:0007669"/>
    <property type="project" value="InterPro"/>
</dbReference>
<keyword evidence="4" id="KW-0540">Nuclease</keyword>
<dbReference type="InterPro" id="IPR003753">
    <property type="entry name" value="Exonuc_VII_L"/>
</dbReference>
<keyword evidence="2" id="KW-0472">Membrane</keyword>
<dbReference type="RefSeq" id="WP_096602810.1">
    <property type="nucleotide sequence ID" value="NZ_OBEN01000008.1"/>
</dbReference>
<keyword evidence="4" id="KW-0269">Exonuclease</keyword>
<name>A0A285P658_9AQUI</name>
<evidence type="ECO:0000313" key="4">
    <source>
        <dbReference type="EMBL" id="SNZ15636.1"/>
    </source>
</evidence>
<dbReference type="PANTHER" id="PTHR30008:SF0">
    <property type="entry name" value="EXODEOXYRIBONUCLEASE 7 LARGE SUBUNIT"/>
    <property type="match status" value="1"/>
</dbReference>
<dbReference type="PANTHER" id="PTHR30008">
    <property type="entry name" value="EXODEOXYRIBONUCLEASE 7 LARGE SUBUNIT"/>
    <property type="match status" value="1"/>
</dbReference>
<dbReference type="InterPro" id="IPR020579">
    <property type="entry name" value="Exonuc_VII_lsu_C"/>
</dbReference>
<evidence type="ECO:0000256" key="1">
    <source>
        <dbReference type="SAM" id="Coils"/>
    </source>
</evidence>
<keyword evidence="4" id="KW-0378">Hydrolase</keyword>
<dbReference type="Pfam" id="PF02601">
    <property type="entry name" value="Exonuc_VII_L"/>
    <property type="match status" value="1"/>
</dbReference>
<organism evidence="4 5">
    <name type="scientific">Hydrogenobacter hydrogenophilus</name>
    <dbReference type="NCBI Taxonomy" id="35835"/>
    <lineage>
        <taxon>Bacteria</taxon>
        <taxon>Pseudomonadati</taxon>
        <taxon>Aquificota</taxon>
        <taxon>Aquificia</taxon>
        <taxon>Aquificales</taxon>
        <taxon>Aquificaceae</taxon>
        <taxon>Hydrogenobacter</taxon>
    </lineage>
</organism>
<proteinExistence type="predicted"/>
<protein>
    <submittedName>
        <fullName evidence="4">Exonuclease VII, large subunit</fullName>
    </submittedName>
</protein>
<feature type="domain" description="Exonuclease VII large subunit C-terminal" evidence="3">
    <location>
        <begin position="122"/>
        <end position="338"/>
    </location>
</feature>
<reference evidence="5" key="1">
    <citation type="submission" date="2017-09" db="EMBL/GenBank/DDBJ databases">
        <authorList>
            <person name="Varghese N."/>
            <person name="Submissions S."/>
        </authorList>
    </citation>
    <scope>NUCLEOTIDE SEQUENCE [LARGE SCALE GENOMIC DNA]</scope>
    <source>
        <strain evidence="5">DSM 2913</strain>
    </source>
</reference>
<sequence>MSYLTPKEIFDSLQSKLERDVIKAVGILKQERGYLKLSDGEHAIDLNFPEEFDLPLGAKIEVEGFLTYYLHRLGGGIYPRLNVKAFKVLEDGQETSQRLELLERLRQSRKERILIHELPKIANPLRIVVIHGRSAQTQQDFYRGFFQSIGEFRNRVEFSFIETSLSDEELAQTIQELKDQEFDAIFLVRGGGSQEELSKVGGLLSALAILELSKPFYIAIGHSLDRNLSLLELIADQSFDTPSLAGTSLGKAVRDHALIERLIEELGHTKEKLIYLEKLKEENNTLKEQLMEKEREREKIKMELEHLKGELKYLEKFKEANNTLREKLWEEEKEKEKIKMELKSARNYFMLSLVLNAILLVLVLILLFK</sequence>
<keyword evidence="2" id="KW-1133">Transmembrane helix</keyword>
<feature type="coiled-coil region" evidence="1">
    <location>
        <begin position="276"/>
        <end position="341"/>
    </location>
</feature>
<dbReference type="GO" id="GO:0008855">
    <property type="term" value="F:exodeoxyribonuclease VII activity"/>
    <property type="evidence" value="ECO:0007669"/>
    <property type="project" value="InterPro"/>
</dbReference>
<dbReference type="Proteomes" id="UP000218627">
    <property type="component" value="Unassembled WGS sequence"/>
</dbReference>